<dbReference type="PANTHER" id="PTHR43578">
    <property type="entry name" value="NADH-QUINONE OXIDOREDUCTASE SUBUNIT F"/>
    <property type="match status" value="1"/>
</dbReference>
<dbReference type="EMBL" id="LHUR01000012">
    <property type="protein sequence ID" value="KOA20656.1"/>
    <property type="molecule type" value="Genomic_DNA"/>
</dbReference>
<feature type="domain" description="4Fe-4S ferredoxin-type" evidence="6">
    <location>
        <begin position="582"/>
        <end position="611"/>
    </location>
</feature>
<dbReference type="GO" id="GO:0046872">
    <property type="term" value="F:metal ion binding"/>
    <property type="evidence" value="ECO:0007669"/>
    <property type="project" value="UniProtKB-KW"/>
</dbReference>
<dbReference type="SUPFAM" id="SSF142984">
    <property type="entry name" value="Nqo1 middle domain-like"/>
    <property type="match status" value="1"/>
</dbReference>
<dbReference type="Gene3D" id="3.40.30.10">
    <property type="entry name" value="Glutaredoxin"/>
    <property type="match status" value="1"/>
</dbReference>
<evidence type="ECO:0000256" key="1">
    <source>
        <dbReference type="ARBA" id="ARBA00007523"/>
    </source>
</evidence>
<dbReference type="RefSeq" id="WP_052220388.1">
    <property type="nucleotide sequence ID" value="NZ_LHUR01000012.1"/>
</dbReference>
<dbReference type="SUPFAM" id="SSF54862">
    <property type="entry name" value="4Fe-4S ferredoxins"/>
    <property type="match status" value="1"/>
</dbReference>
<dbReference type="CDD" id="cd02980">
    <property type="entry name" value="TRX_Fd_family"/>
    <property type="match status" value="1"/>
</dbReference>
<evidence type="ECO:0000256" key="2">
    <source>
        <dbReference type="ARBA" id="ARBA00022485"/>
    </source>
</evidence>
<dbReference type="InterPro" id="IPR017900">
    <property type="entry name" value="4Fe4S_Fe_S_CS"/>
</dbReference>
<dbReference type="InterPro" id="IPR037207">
    <property type="entry name" value="Nuop51_4Fe4S-bd_sf"/>
</dbReference>
<dbReference type="Gene3D" id="3.30.70.20">
    <property type="match status" value="1"/>
</dbReference>
<dbReference type="SUPFAM" id="SSF52833">
    <property type="entry name" value="Thioredoxin-like"/>
    <property type="match status" value="1"/>
</dbReference>
<comment type="caution">
    <text evidence="7">The sequence shown here is derived from an EMBL/GenBank/DDBJ whole genome shotgun (WGS) entry which is preliminary data.</text>
</comment>
<dbReference type="FunFam" id="3.10.20.600:FF:000007">
    <property type="entry name" value="NAD-reducing hydrogenase subunit HoxF"/>
    <property type="match status" value="1"/>
</dbReference>
<dbReference type="AlphaFoldDB" id="A0A0L6ZCG1"/>
<comment type="similarity">
    <text evidence="1">Belongs to the complex I 51 kDa subunit family.</text>
</comment>
<dbReference type="GO" id="GO:0050583">
    <property type="term" value="F:hydrogen dehydrogenase (NADP+) activity"/>
    <property type="evidence" value="ECO:0007669"/>
    <property type="project" value="UniProtKB-EC"/>
</dbReference>
<dbReference type="PROSITE" id="PS51379">
    <property type="entry name" value="4FE4S_FER_2"/>
    <property type="match status" value="2"/>
</dbReference>
<name>A0A0L6ZCG1_9CLOT</name>
<dbReference type="InterPro" id="IPR019575">
    <property type="entry name" value="Nuop51_4Fe4S-bd"/>
</dbReference>
<proteinExistence type="inferred from homology"/>
<reference evidence="8" key="1">
    <citation type="submission" date="2015-08" db="EMBL/GenBank/DDBJ databases">
        <title>Genome sequence of the strict anaerobe Clostridium homopropionicum LuHBu1 (DSM 5847T).</title>
        <authorList>
            <person name="Poehlein A."/>
            <person name="Beck M."/>
            <person name="Schiel-Bengelsdorf B."/>
            <person name="Bengelsdorf F.R."/>
            <person name="Daniel R."/>
            <person name="Duerre P."/>
        </authorList>
    </citation>
    <scope>NUCLEOTIDE SEQUENCE [LARGE SCALE GENOMIC DNA]</scope>
    <source>
        <strain evidence="8">DSM 5847</strain>
    </source>
</reference>
<dbReference type="Pfam" id="PF01512">
    <property type="entry name" value="Complex1_51K"/>
    <property type="match status" value="1"/>
</dbReference>
<evidence type="ECO:0000256" key="4">
    <source>
        <dbReference type="ARBA" id="ARBA00023004"/>
    </source>
</evidence>
<dbReference type="PROSITE" id="PS00198">
    <property type="entry name" value="4FE4S_FER_1"/>
    <property type="match status" value="1"/>
</dbReference>
<dbReference type="Proteomes" id="UP000037043">
    <property type="component" value="Unassembled WGS sequence"/>
</dbReference>
<dbReference type="Gene3D" id="1.20.1440.230">
    <property type="entry name" value="NADH-ubiquinone oxidoreductase 51kDa subunit, iron-sulphur binding domain"/>
    <property type="match status" value="1"/>
</dbReference>
<dbReference type="Gene3D" id="3.40.50.11540">
    <property type="entry name" value="NADH-ubiquinone oxidoreductase 51kDa subunit"/>
    <property type="match status" value="1"/>
</dbReference>
<dbReference type="STRING" id="36844.SAMN04488501_103205"/>
<dbReference type="EC" id="1.12.1.3" evidence="7"/>
<evidence type="ECO:0000313" key="7">
    <source>
        <dbReference type="EMBL" id="KOA20656.1"/>
    </source>
</evidence>
<dbReference type="PATRIC" id="fig|1121318.3.peg.802"/>
<keyword evidence="5" id="KW-0411">Iron-sulfur</keyword>
<dbReference type="InterPro" id="IPR037225">
    <property type="entry name" value="Nuo51_FMN-bd_sf"/>
</dbReference>
<dbReference type="SUPFAM" id="SSF140490">
    <property type="entry name" value="Nqo1C-terminal domain-like"/>
    <property type="match status" value="1"/>
</dbReference>
<accession>A0A0L6ZCG1</accession>
<dbReference type="Gene3D" id="6.10.250.1450">
    <property type="match status" value="1"/>
</dbReference>
<dbReference type="PANTHER" id="PTHR43578:SF3">
    <property type="entry name" value="NADH-QUINONE OXIDOREDUCTASE SUBUNIT F"/>
    <property type="match status" value="1"/>
</dbReference>
<keyword evidence="8" id="KW-1185">Reference proteome</keyword>
<dbReference type="Gene3D" id="3.10.20.600">
    <property type="match status" value="1"/>
</dbReference>
<dbReference type="InterPro" id="IPR036249">
    <property type="entry name" value="Thioredoxin-like_sf"/>
</dbReference>
<dbReference type="Pfam" id="PF10589">
    <property type="entry name" value="NADH_4Fe-4S"/>
    <property type="match status" value="1"/>
</dbReference>
<feature type="domain" description="4Fe-4S ferredoxin-type" evidence="6">
    <location>
        <begin position="612"/>
        <end position="639"/>
    </location>
</feature>
<protein>
    <submittedName>
        <fullName evidence="7">NADP-reducing hydrogenase subunit HndC</fullName>
        <ecNumber evidence="7">1.12.1.3</ecNumber>
    </submittedName>
</protein>
<evidence type="ECO:0000256" key="3">
    <source>
        <dbReference type="ARBA" id="ARBA00022723"/>
    </source>
</evidence>
<dbReference type="InterPro" id="IPR011538">
    <property type="entry name" value="Nuo51_FMN-bd"/>
</dbReference>
<dbReference type="Pfam" id="PF00037">
    <property type="entry name" value="Fer4"/>
    <property type="match status" value="2"/>
</dbReference>
<keyword evidence="2" id="KW-0004">4Fe-4S</keyword>
<dbReference type="SMART" id="SM00928">
    <property type="entry name" value="NADH_4Fe-4S"/>
    <property type="match status" value="1"/>
</dbReference>
<dbReference type="GO" id="GO:0051539">
    <property type="term" value="F:4 iron, 4 sulfur cluster binding"/>
    <property type="evidence" value="ECO:0007669"/>
    <property type="project" value="UniProtKB-KW"/>
</dbReference>
<organism evidence="7 8">
    <name type="scientific">Clostridium homopropionicum DSM 5847</name>
    <dbReference type="NCBI Taxonomy" id="1121318"/>
    <lineage>
        <taxon>Bacteria</taxon>
        <taxon>Bacillati</taxon>
        <taxon>Bacillota</taxon>
        <taxon>Clostridia</taxon>
        <taxon>Eubacteriales</taxon>
        <taxon>Clostridiaceae</taxon>
        <taxon>Clostridium</taxon>
    </lineage>
</organism>
<sequence length="639" mass="70087">MNKINSLDELRTLKEEYKALMQHRFISEEIYSSQNLNTLSYNTNKAFKDILVCGGTGCEASGSIDVSKVFLKEVENLGLKDRIKVVKTGCFGFCEKGPIVKIMPDNIFYIEVDEEKARLILQEHIIKGNLVDSCLYNLPDNDKKLPHQNDLPFYKKQMRIALRNCGLINPEDIRECIAVDGYEALGRALIEMDPLQVIDEVKKSGLRGRGGGGFPTGTKWEMTRKSESDVKYVICNADEGDPGAFMDRSILEGDPHSVLEAMAIAGYSMGATKGYIYIRAEYPLAINRLRIAIKQAYEMGLLGENILSSGFSFDVDLVYGAGAFICGEETALINSIEGGRGEPTVKPPYPSQIGLWKKPTNINNVETLANINPILLRGADWFSSIGTEKSKGTKVFALAGKINNVGLVEVPMGITLREIIFELGGGIKHNKKFKAVQTGGPSGGCIPEEYLDTPIDYESLTKIGSMMGSGGMIVMDEDDCMVNISKFYLEFSVDESCGRCTACRIGNKRLLEILTEISEGKGTMEHIEGLKSLGYIIKDASLCGLGQSSPNPILSTISFFLDEYIAHVKDKTCPAGVCTSLLKYHINEEKCIGCTACAKSCPVNAISGEVKSPHLINKELCIKCGACESKCKFNAITRR</sequence>
<evidence type="ECO:0000259" key="6">
    <source>
        <dbReference type="PROSITE" id="PS51379"/>
    </source>
</evidence>
<keyword evidence="7" id="KW-0560">Oxidoreductase</keyword>
<dbReference type="FunFam" id="3.40.50.11540:FF:000001">
    <property type="entry name" value="NADH dehydrogenase [ubiquinone] flavoprotein 1, mitochondrial"/>
    <property type="match status" value="1"/>
</dbReference>
<gene>
    <name evidence="7" type="primary">hndC_1</name>
    <name evidence="7" type="ORF">CLHOM_07980</name>
</gene>
<keyword evidence="4" id="KW-0408">Iron</keyword>
<dbReference type="SUPFAM" id="SSF142019">
    <property type="entry name" value="Nqo1 FMN-binding domain-like"/>
    <property type="match status" value="1"/>
</dbReference>
<evidence type="ECO:0000313" key="8">
    <source>
        <dbReference type="Proteomes" id="UP000037043"/>
    </source>
</evidence>
<evidence type="ECO:0000256" key="5">
    <source>
        <dbReference type="ARBA" id="ARBA00023014"/>
    </source>
</evidence>
<keyword evidence="3" id="KW-0479">Metal-binding</keyword>
<dbReference type="InterPro" id="IPR017896">
    <property type="entry name" value="4Fe4S_Fe-S-bd"/>
</dbReference>